<accession>A0A024G8P5</accession>
<dbReference type="AlphaFoldDB" id="A0A024G8P5"/>
<comment type="similarity">
    <text evidence="1">Belongs to the aldehyde dehydrogenase family.</text>
</comment>
<dbReference type="PANTHER" id="PTHR43866">
    <property type="entry name" value="MALONATE-SEMIALDEHYDE DEHYDROGENASE"/>
    <property type="match status" value="1"/>
</dbReference>
<dbReference type="EMBL" id="CAIX01000044">
    <property type="protein sequence ID" value="CCI43133.1"/>
    <property type="molecule type" value="Genomic_DNA"/>
</dbReference>
<name>A0A024G8P5_9STRA</name>
<sequence length="171" mass="19796">MILARLAKEAELPDGVLDIIYGSPSPVDFYVMHPRSNPYHVLEDIELGSIFMHETEEQKLDRKLVLSYLKLQNLIQDVFNDGAECVLNRRHIRVEKYPNDYFVGFTILNNGSVHNTAYIKATFVRVLVSCRSTFLEMRRWMDGIKSTHGEQSHESNAPPHPTKRYAMERDT</sequence>
<evidence type="ECO:0000256" key="2">
    <source>
        <dbReference type="SAM" id="MobiDB-lite"/>
    </source>
</evidence>
<evidence type="ECO:0000313" key="4">
    <source>
        <dbReference type="Proteomes" id="UP000053237"/>
    </source>
</evidence>
<proteinExistence type="inferred from homology"/>
<organism evidence="3 4">
    <name type="scientific">Albugo candida</name>
    <dbReference type="NCBI Taxonomy" id="65357"/>
    <lineage>
        <taxon>Eukaryota</taxon>
        <taxon>Sar</taxon>
        <taxon>Stramenopiles</taxon>
        <taxon>Oomycota</taxon>
        <taxon>Peronosporomycetes</taxon>
        <taxon>Albuginales</taxon>
        <taxon>Albuginaceae</taxon>
        <taxon>Albugo</taxon>
    </lineage>
</organism>
<dbReference type="STRING" id="65357.A0A024G8P5"/>
<dbReference type="GO" id="GO:0006574">
    <property type="term" value="P:L-valine catabolic process"/>
    <property type="evidence" value="ECO:0007669"/>
    <property type="project" value="TreeGrafter"/>
</dbReference>
<dbReference type="PANTHER" id="PTHR43866:SF3">
    <property type="entry name" value="METHYLMALONATE-SEMIALDEHYDE DEHYDROGENASE [ACYLATING], MITOCHONDRIAL"/>
    <property type="match status" value="1"/>
</dbReference>
<feature type="region of interest" description="Disordered" evidence="2">
    <location>
        <begin position="146"/>
        <end position="171"/>
    </location>
</feature>
<dbReference type="InParanoid" id="A0A024G8P5"/>
<keyword evidence="4" id="KW-1185">Reference proteome</keyword>
<protein>
    <submittedName>
        <fullName evidence="3">Uncharacterized protein</fullName>
    </submittedName>
</protein>
<evidence type="ECO:0000256" key="1">
    <source>
        <dbReference type="ARBA" id="ARBA00009986"/>
    </source>
</evidence>
<dbReference type="Proteomes" id="UP000053237">
    <property type="component" value="Unassembled WGS sequence"/>
</dbReference>
<evidence type="ECO:0000313" key="3">
    <source>
        <dbReference type="EMBL" id="CCI43133.1"/>
    </source>
</evidence>
<gene>
    <name evidence="3" type="ORF">BN9_039170</name>
</gene>
<dbReference type="GO" id="GO:0006210">
    <property type="term" value="P:thymine catabolic process"/>
    <property type="evidence" value="ECO:0007669"/>
    <property type="project" value="TreeGrafter"/>
</dbReference>
<dbReference type="GO" id="GO:0005739">
    <property type="term" value="C:mitochondrion"/>
    <property type="evidence" value="ECO:0007669"/>
    <property type="project" value="TreeGrafter"/>
</dbReference>
<reference evidence="3 4" key="1">
    <citation type="submission" date="2012-05" db="EMBL/GenBank/DDBJ databases">
        <title>Recombination and specialization in a pathogen metapopulation.</title>
        <authorList>
            <person name="Gardiner A."/>
            <person name="Kemen E."/>
            <person name="Schultz-Larsen T."/>
            <person name="MacLean D."/>
            <person name="Van Oosterhout C."/>
            <person name="Jones J.D.G."/>
        </authorList>
    </citation>
    <scope>NUCLEOTIDE SEQUENCE [LARGE SCALE GENOMIC DNA]</scope>
    <source>
        <strain evidence="3 4">Ac Nc2</strain>
    </source>
</reference>
<dbReference type="InterPro" id="IPR010061">
    <property type="entry name" value="MeMal-semiAld_DH"/>
</dbReference>
<dbReference type="GO" id="GO:0004491">
    <property type="term" value="F:methylmalonate-semialdehyde dehydrogenase (acylating, NAD) activity"/>
    <property type="evidence" value="ECO:0007669"/>
    <property type="project" value="InterPro"/>
</dbReference>
<comment type="caution">
    <text evidence="3">The sequence shown here is derived from an EMBL/GenBank/DDBJ whole genome shotgun (WGS) entry which is preliminary data.</text>
</comment>